<gene>
    <name evidence="2" type="ORF">HMPREF3202_02085</name>
</gene>
<dbReference type="STRING" id="28125.HMPREF3202_02085"/>
<evidence type="ECO:0000313" key="3">
    <source>
        <dbReference type="Proteomes" id="UP000070093"/>
    </source>
</evidence>
<dbReference type="AlphaFoldDB" id="A0A137SRS0"/>
<sequence>MIIALITLMAYIGYCIGSFIMQMLIWTITLIGMALFYILKYGKRLVEWTVKFIVLLISLVYTKVRILYQSRYKAQNERAYMG</sequence>
<accession>A0A137SRS0</accession>
<name>A0A137SRS0_9BACT</name>
<evidence type="ECO:0000256" key="1">
    <source>
        <dbReference type="SAM" id="Phobius"/>
    </source>
</evidence>
<dbReference type="Proteomes" id="UP000070093">
    <property type="component" value="Unassembled WGS sequence"/>
</dbReference>
<evidence type="ECO:0000313" key="2">
    <source>
        <dbReference type="EMBL" id="KXO15114.1"/>
    </source>
</evidence>
<feature type="transmembrane region" description="Helical" evidence="1">
    <location>
        <begin position="12"/>
        <end position="39"/>
    </location>
</feature>
<protein>
    <submittedName>
        <fullName evidence="2">Uncharacterized protein</fullName>
    </submittedName>
</protein>
<dbReference type="PATRIC" id="fig|28125.4.peg.2081"/>
<proteinExistence type="predicted"/>
<comment type="caution">
    <text evidence="2">The sequence shown here is derived from an EMBL/GenBank/DDBJ whole genome shotgun (WGS) entry which is preliminary data.</text>
</comment>
<dbReference type="EMBL" id="LTAG01000117">
    <property type="protein sequence ID" value="KXO15114.1"/>
    <property type="molecule type" value="Genomic_DNA"/>
</dbReference>
<keyword evidence="1" id="KW-1133">Transmembrane helix</keyword>
<feature type="transmembrane region" description="Helical" evidence="1">
    <location>
        <begin position="45"/>
        <end position="64"/>
    </location>
</feature>
<dbReference type="RefSeq" id="WP_004372795.1">
    <property type="nucleotide sequence ID" value="NZ_KQ965710.1"/>
</dbReference>
<reference evidence="2 3" key="1">
    <citation type="submission" date="2016-02" db="EMBL/GenBank/DDBJ databases">
        <authorList>
            <person name="Wen L."/>
            <person name="He K."/>
            <person name="Yang H."/>
        </authorList>
    </citation>
    <scope>NUCLEOTIDE SEQUENCE [LARGE SCALE GENOMIC DNA]</scope>
    <source>
        <strain evidence="2 3">GED7880</strain>
    </source>
</reference>
<organism evidence="2 3">
    <name type="scientific">Prevotella bivia</name>
    <dbReference type="NCBI Taxonomy" id="28125"/>
    <lineage>
        <taxon>Bacteria</taxon>
        <taxon>Pseudomonadati</taxon>
        <taxon>Bacteroidota</taxon>
        <taxon>Bacteroidia</taxon>
        <taxon>Bacteroidales</taxon>
        <taxon>Prevotellaceae</taxon>
        <taxon>Prevotella</taxon>
    </lineage>
</organism>
<keyword evidence="1" id="KW-0472">Membrane</keyword>
<keyword evidence="1" id="KW-0812">Transmembrane</keyword>